<dbReference type="InterPro" id="IPR018062">
    <property type="entry name" value="HTH_AraC-typ_CS"/>
</dbReference>
<organism evidence="5 6">
    <name type="scientific">Aquimarina celericrescens</name>
    <dbReference type="NCBI Taxonomy" id="1964542"/>
    <lineage>
        <taxon>Bacteria</taxon>
        <taxon>Pseudomonadati</taxon>
        <taxon>Bacteroidota</taxon>
        <taxon>Flavobacteriia</taxon>
        <taxon>Flavobacteriales</taxon>
        <taxon>Flavobacteriaceae</taxon>
        <taxon>Aquimarina</taxon>
    </lineage>
</organism>
<reference evidence="6" key="1">
    <citation type="journal article" date="2019" name="Int. J. Syst. Evol. Microbiol.">
        <title>The Global Catalogue of Microorganisms (GCM) 10K type strain sequencing project: providing services to taxonomists for standard genome sequencing and annotation.</title>
        <authorList>
            <consortium name="The Broad Institute Genomics Platform"/>
            <consortium name="The Broad Institute Genome Sequencing Center for Infectious Disease"/>
            <person name="Wu L."/>
            <person name="Ma J."/>
        </authorList>
    </citation>
    <scope>NUCLEOTIDE SEQUENCE [LARGE SCALE GENOMIC DNA]</scope>
    <source>
        <strain evidence="6">DT92</strain>
    </source>
</reference>
<dbReference type="SUPFAM" id="SSF55073">
    <property type="entry name" value="Nucleotide cyclase"/>
    <property type="match status" value="1"/>
</dbReference>
<dbReference type="SMART" id="SM00342">
    <property type="entry name" value="HTH_ARAC"/>
    <property type="match status" value="1"/>
</dbReference>
<name>A0ABW5AUC1_9FLAO</name>
<accession>A0ABW5AUC1</accession>
<keyword evidence="1" id="KW-0805">Transcription regulation</keyword>
<keyword evidence="2" id="KW-0238">DNA-binding</keyword>
<evidence type="ECO:0000313" key="5">
    <source>
        <dbReference type="EMBL" id="MFD2185711.1"/>
    </source>
</evidence>
<evidence type="ECO:0000256" key="3">
    <source>
        <dbReference type="ARBA" id="ARBA00023163"/>
    </source>
</evidence>
<gene>
    <name evidence="5" type="ORF">ACFSJT_02840</name>
</gene>
<dbReference type="InterPro" id="IPR018060">
    <property type="entry name" value="HTH_AraC"/>
</dbReference>
<dbReference type="PRINTS" id="PR00032">
    <property type="entry name" value="HTHARAC"/>
</dbReference>
<dbReference type="SUPFAM" id="SSF46689">
    <property type="entry name" value="Homeodomain-like"/>
    <property type="match status" value="1"/>
</dbReference>
<evidence type="ECO:0000313" key="6">
    <source>
        <dbReference type="Proteomes" id="UP001597344"/>
    </source>
</evidence>
<dbReference type="Gene3D" id="3.30.70.1230">
    <property type="entry name" value="Nucleotide cyclase"/>
    <property type="match status" value="1"/>
</dbReference>
<proteinExistence type="predicted"/>
<dbReference type="Pfam" id="PF12833">
    <property type="entry name" value="HTH_18"/>
    <property type="match status" value="1"/>
</dbReference>
<dbReference type="RefSeq" id="WP_378318686.1">
    <property type="nucleotide sequence ID" value="NZ_JBHUHY010000002.1"/>
</dbReference>
<dbReference type="InterPro" id="IPR009057">
    <property type="entry name" value="Homeodomain-like_sf"/>
</dbReference>
<keyword evidence="3" id="KW-0804">Transcription</keyword>
<dbReference type="Gene3D" id="1.10.10.60">
    <property type="entry name" value="Homeodomain-like"/>
    <property type="match status" value="1"/>
</dbReference>
<dbReference type="InterPro" id="IPR029787">
    <property type="entry name" value="Nucleotide_cyclase"/>
</dbReference>
<dbReference type="EMBL" id="JBHUHY010000002">
    <property type="protein sequence ID" value="MFD2185711.1"/>
    <property type="molecule type" value="Genomic_DNA"/>
</dbReference>
<keyword evidence="6" id="KW-1185">Reference proteome</keyword>
<evidence type="ECO:0000256" key="1">
    <source>
        <dbReference type="ARBA" id="ARBA00023015"/>
    </source>
</evidence>
<evidence type="ECO:0000259" key="4">
    <source>
        <dbReference type="PROSITE" id="PS01124"/>
    </source>
</evidence>
<feature type="domain" description="HTH araC/xylS-type" evidence="4">
    <location>
        <begin position="205"/>
        <end position="304"/>
    </location>
</feature>
<dbReference type="Proteomes" id="UP001597344">
    <property type="component" value="Unassembled WGS sequence"/>
</dbReference>
<dbReference type="PANTHER" id="PTHR43280">
    <property type="entry name" value="ARAC-FAMILY TRANSCRIPTIONAL REGULATOR"/>
    <property type="match status" value="1"/>
</dbReference>
<comment type="caution">
    <text evidence="5">The sequence shown here is derived from an EMBL/GenBank/DDBJ whole genome shotgun (WGS) entry which is preliminary data.</text>
</comment>
<sequence>MKPDTRYAKSGDINIAYQVFGSGVHIVPKQNYQKRLFTIVAARIISPKELNSNSKELIEQYVTQFRGKVIQHKNDILIAVFKGPSKAVHCSIKIKNAFEALNIQIAIGIDIRELAEEEVKAGSNKMENLTAAILHQAKSNQILTTQTVKFLLSRSEFHITQHKSIFNVTTEETLHLYSVSSNSEPDENLDNVSNVHLSQNDSFLEDVLKYIDDNLDNELFRVDTLCLEIGMSVRQLQRKLKAIINKSPNQLISSVRLHRAKELLLENRHSIAEVAYKTGFSNPSYFSKSFKKEFNLTPSVFLQKQFYN</sequence>
<evidence type="ECO:0000256" key="2">
    <source>
        <dbReference type="ARBA" id="ARBA00023125"/>
    </source>
</evidence>
<dbReference type="PROSITE" id="PS01124">
    <property type="entry name" value="HTH_ARAC_FAMILY_2"/>
    <property type="match status" value="1"/>
</dbReference>
<dbReference type="InterPro" id="IPR020449">
    <property type="entry name" value="Tscrpt_reg_AraC-type_HTH"/>
</dbReference>
<protein>
    <submittedName>
        <fullName evidence="5">Helix-turn-helix domain-containing protein</fullName>
    </submittedName>
</protein>
<dbReference type="PROSITE" id="PS00041">
    <property type="entry name" value="HTH_ARAC_FAMILY_1"/>
    <property type="match status" value="1"/>
</dbReference>
<dbReference type="PANTHER" id="PTHR43280:SF28">
    <property type="entry name" value="HTH-TYPE TRANSCRIPTIONAL ACTIVATOR RHAS"/>
    <property type="match status" value="1"/>
</dbReference>